<proteinExistence type="predicted"/>
<accession>F6HK63</accession>
<evidence type="ECO:0000313" key="2">
    <source>
        <dbReference type="Proteomes" id="UP000009183"/>
    </source>
</evidence>
<dbReference type="Proteomes" id="UP000009183">
    <property type="component" value="Chromosome 12"/>
</dbReference>
<gene>
    <name evidence="1" type="ordered locus">VIT_12s0035g00490</name>
</gene>
<reference evidence="2" key="1">
    <citation type="journal article" date="2007" name="Nature">
        <title>The grapevine genome sequence suggests ancestral hexaploidization in major angiosperm phyla.</title>
        <authorList>
            <consortium name="The French-Italian Public Consortium for Grapevine Genome Characterization."/>
            <person name="Jaillon O."/>
            <person name="Aury J.-M."/>
            <person name="Noel B."/>
            <person name="Policriti A."/>
            <person name="Clepet C."/>
            <person name="Casagrande A."/>
            <person name="Choisne N."/>
            <person name="Aubourg S."/>
            <person name="Vitulo N."/>
            <person name="Jubin C."/>
            <person name="Vezzi A."/>
            <person name="Legeai F."/>
            <person name="Hugueney P."/>
            <person name="Dasilva C."/>
            <person name="Horner D."/>
            <person name="Mica E."/>
            <person name="Jublot D."/>
            <person name="Poulain J."/>
            <person name="Bruyere C."/>
            <person name="Billault A."/>
            <person name="Segurens B."/>
            <person name="Gouyvenoux M."/>
            <person name="Ugarte E."/>
            <person name="Cattonaro F."/>
            <person name="Anthouard V."/>
            <person name="Vico V."/>
            <person name="Del Fabbro C."/>
            <person name="Alaux M."/>
            <person name="Di Gaspero G."/>
            <person name="Dumas V."/>
            <person name="Felice N."/>
            <person name="Paillard S."/>
            <person name="Juman I."/>
            <person name="Moroldo M."/>
            <person name="Scalabrin S."/>
            <person name="Canaguier A."/>
            <person name="Le Clainche I."/>
            <person name="Malacrida G."/>
            <person name="Durand E."/>
            <person name="Pesole G."/>
            <person name="Laucou V."/>
            <person name="Chatelet P."/>
            <person name="Merdinoglu D."/>
            <person name="Delledonne M."/>
            <person name="Pezzotti M."/>
            <person name="Lecharny A."/>
            <person name="Scarpelli C."/>
            <person name="Artiguenave F."/>
            <person name="Pe M.E."/>
            <person name="Valle G."/>
            <person name="Morgante M."/>
            <person name="Caboche M."/>
            <person name="Adam-Blondon A.-F."/>
            <person name="Weissenbach J."/>
            <person name="Quetier F."/>
            <person name="Wincker P."/>
        </authorList>
    </citation>
    <scope>NUCLEOTIDE SEQUENCE [LARGE SCALE GENOMIC DNA]</scope>
    <source>
        <strain evidence="2">cv. Pinot noir / PN40024</strain>
    </source>
</reference>
<protein>
    <submittedName>
        <fullName evidence="1">Uncharacterized protein</fullName>
    </submittedName>
</protein>
<dbReference type="EMBL" id="FN595990">
    <property type="protein sequence ID" value="CCB55066.1"/>
    <property type="molecule type" value="Genomic_DNA"/>
</dbReference>
<keyword evidence="2" id="KW-1185">Reference proteome</keyword>
<dbReference type="InParanoid" id="F6HK63"/>
<name>F6HK63_VITVI</name>
<organism evidence="1 2">
    <name type="scientific">Vitis vinifera</name>
    <name type="common">Grape</name>
    <dbReference type="NCBI Taxonomy" id="29760"/>
    <lineage>
        <taxon>Eukaryota</taxon>
        <taxon>Viridiplantae</taxon>
        <taxon>Streptophyta</taxon>
        <taxon>Embryophyta</taxon>
        <taxon>Tracheophyta</taxon>
        <taxon>Spermatophyta</taxon>
        <taxon>Magnoliopsida</taxon>
        <taxon>eudicotyledons</taxon>
        <taxon>Gunneridae</taxon>
        <taxon>Pentapetalae</taxon>
        <taxon>rosids</taxon>
        <taxon>Vitales</taxon>
        <taxon>Vitaceae</taxon>
        <taxon>Viteae</taxon>
        <taxon>Vitis</taxon>
    </lineage>
</organism>
<sequence>MIWLSNDDDCTPIYSQSDAFHFRQPCNPTYSKERERWALYSSHSTNGDRPSAVLMKVVVHQYITRLHLLGVPVTKGCGDALFCLNKRITYQSICPTVVSFANTFHFRQPYKSYLFKEGLEFYLEFQIKFRERVEK</sequence>
<evidence type="ECO:0000313" key="1">
    <source>
        <dbReference type="EMBL" id="CCB55066.1"/>
    </source>
</evidence>
<dbReference type="PaxDb" id="29760-VIT_12s0035g00490.t01"/>
<dbReference type="HOGENOM" id="CLU_1889554_0_0_1"/>
<dbReference type="AlphaFoldDB" id="F6HK63"/>